<organism evidence="3 4">
    <name type="scientific">Methylobacterium gregans</name>
    <dbReference type="NCBI Taxonomy" id="374424"/>
    <lineage>
        <taxon>Bacteria</taxon>
        <taxon>Pseudomonadati</taxon>
        <taxon>Pseudomonadota</taxon>
        <taxon>Alphaproteobacteria</taxon>
        <taxon>Hyphomicrobiales</taxon>
        <taxon>Methylobacteriaceae</taxon>
        <taxon>Methylobacterium</taxon>
    </lineage>
</organism>
<keyword evidence="1" id="KW-1133">Transmembrane helix</keyword>
<dbReference type="Pfam" id="PF01757">
    <property type="entry name" value="Acyl_transf_3"/>
    <property type="match status" value="1"/>
</dbReference>
<proteinExistence type="predicted"/>
<dbReference type="InterPro" id="IPR050879">
    <property type="entry name" value="Acyltransferase_3"/>
</dbReference>
<dbReference type="PANTHER" id="PTHR23028">
    <property type="entry name" value="ACETYLTRANSFERASE"/>
    <property type="match status" value="1"/>
</dbReference>
<feature type="domain" description="Acyltransferase 3" evidence="2">
    <location>
        <begin position="25"/>
        <end position="354"/>
    </location>
</feature>
<evidence type="ECO:0000313" key="3">
    <source>
        <dbReference type="EMBL" id="GJD80637.1"/>
    </source>
</evidence>
<evidence type="ECO:0000259" key="2">
    <source>
        <dbReference type="Pfam" id="PF01757"/>
    </source>
</evidence>
<evidence type="ECO:0000313" key="4">
    <source>
        <dbReference type="Proteomes" id="UP001055108"/>
    </source>
</evidence>
<feature type="transmembrane region" description="Helical" evidence="1">
    <location>
        <begin position="269"/>
        <end position="294"/>
    </location>
</feature>
<feature type="transmembrane region" description="Helical" evidence="1">
    <location>
        <begin position="175"/>
        <end position="193"/>
    </location>
</feature>
<gene>
    <name evidence="3" type="ORF">NBEOAGPD_3879</name>
</gene>
<dbReference type="GO" id="GO:0009103">
    <property type="term" value="P:lipopolysaccharide biosynthetic process"/>
    <property type="evidence" value="ECO:0007669"/>
    <property type="project" value="TreeGrafter"/>
</dbReference>
<feature type="transmembrane region" description="Helical" evidence="1">
    <location>
        <begin position="51"/>
        <end position="72"/>
    </location>
</feature>
<feature type="transmembrane region" description="Helical" evidence="1">
    <location>
        <begin position="93"/>
        <end position="111"/>
    </location>
</feature>
<evidence type="ECO:0000256" key="1">
    <source>
        <dbReference type="SAM" id="Phobius"/>
    </source>
</evidence>
<feature type="transmembrane region" description="Helical" evidence="1">
    <location>
        <begin position="240"/>
        <end position="257"/>
    </location>
</feature>
<reference evidence="3" key="1">
    <citation type="journal article" date="2016" name="Front. Microbiol.">
        <title>Genome Sequence of the Piezophilic, Mesophilic Sulfate-Reducing Bacterium Desulfovibrio indicus J2T.</title>
        <authorList>
            <person name="Cao J."/>
            <person name="Maignien L."/>
            <person name="Shao Z."/>
            <person name="Alain K."/>
            <person name="Jebbar M."/>
        </authorList>
    </citation>
    <scope>NUCLEOTIDE SEQUENCE</scope>
    <source>
        <strain evidence="3">NBRC 103626</strain>
    </source>
</reference>
<protein>
    <recommendedName>
        <fullName evidence="2">Acyltransferase 3 domain-containing protein</fullName>
    </recommendedName>
</protein>
<dbReference type="PANTHER" id="PTHR23028:SF53">
    <property type="entry name" value="ACYL_TRANSF_3 DOMAIN-CONTAINING PROTEIN"/>
    <property type="match status" value="1"/>
</dbReference>
<dbReference type="Proteomes" id="UP001055108">
    <property type="component" value="Unassembled WGS sequence"/>
</dbReference>
<feature type="transmembrane region" description="Helical" evidence="1">
    <location>
        <begin position="147"/>
        <end position="168"/>
    </location>
</feature>
<feature type="transmembrane region" description="Helical" evidence="1">
    <location>
        <begin position="306"/>
        <end position="324"/>
    </location>
</feature>
<reference evidence="3" key="2">
    <citation type="submission" date="2021-08" db="EMBL/GenBank/DDBJ databases">
        <authorList>
            <person name="Tani A."/>
            <person name="Ola A."/>
            <person name="Ogura Y."/>
            <person name="Katsura K."/>
            <person name="Hayashi T."/>
        </authorList>
    </citation>
    <scope>NUCLEOTIDE SEQUENCE</scope>
    <source>
        <strain evidence="3">NBRC 103626</strain>
    </source>
</reference>
<keyword evidence="1" id="KW-0812">Transmembrane</keyword>
<name>A0AA37HRD2_9HYPH</name>
<accession>A0AA37HRD2</accession>
<keyword evidence="4" id="KW-1185">Reference proteome</keyword>
<dbReference type="AlphaFoldDB" id="A0AA37HRD2"/>
<dbReference type="InterPro" id="IPR002656">
    <property type="entry name" value="Acyl_transf_3_dom"/>
</dbReference>
<feature type="transmembrane region" description="Helical" evidence="1">
    <location>
        <begin position="215"/>
        <end position="233"/>
    </location>
</feature>
<feature type="transmembrane region" description="Helical" evidence="1">
    <location>
        <begin position="29"/>
        <end position="45"/>
    </location>
</feature>
<dbReference type="EMBL" id="BPQM01000104">
    <property type="protein sequence ID" value="GJD80637.1"/>
    <property type="molecule type" value="Genomic_DNA"/>
</dbReference>
<feature type="transmembrane region" description="Helical" evidence="1">
    <location>
        <begin position="330"/>
        <end position="354"/>
    </location>
</feature>
<comment type="caution">
    <text evidence="3">The sequence shown here is derived from an EMBL/GenBank/DDBJ whole genome shotgun (WGS) entry which is preliminary data.</text>
</comment>
<dbReference type="GO" id="GO:0016020">
    <property type="term" value="C:membrane"/>
    <property type="evidence" value="ECO:0007669"/>
    <property type="project" value="TreeGrafter"/>
</dbReference>
<keyword evidence="1" id="KW-0472">Membrane</keyword>
<dbReference type="GO" id="GO:0016747">
    <property type="term" value="F:acyltransferase activity, transferring groups other than amino-acyl groups"/>
    <property type="evidence" value="ECO:0007669"/>
    <property type="project" value="InterPro"/>
</dbReference>
<sequence>MQTNTERPAPALAEVQALTRRALIPGLDGIRAVAVLVVMLGHYGLGRIVPGGLGVTIFFFLSGFLITTLLLRESGGSGRIDLRNFYIRRFLRLAPELTVFVLFTGAVALALGQTMRPAELLAALLYFTNYYHLAQGMCIETCADWHSLWSLAVEEHFYLVFPLVLILSGTASRRLLLILSAVLVISPLWRAAVEASGRFDPEWTYKASDARLDSIAYGAWLAVVFARFPGWLVRARDRGVPLLALAALLVLLSLTIRDPMFRATLRYTLQGLALGLVFVVLYASTLGAPLLAALERRPLRWIGQMSYGAYLWHFVPLSAGLYLMDARQAYALSGTQTLAMCLGGTAATLGLAWLSQTLVARPVLGLRHRFGPRPPGRRTLAARAPRLADAGEVLGR</sequence>
<dbReference type="RefSeq" id="WP_238304518.1">
    <property type="nucleotide sequence ID" value="NZ_BPQM01000104.1"/>
</dbReference>